<dbReference type="PANTHER" id="PTHR45661">
    <property type="entry name" value="SURFACE ANTIGEN"/>
    <property type="match status" value="1"/>
</dbReference>
<evidence type="ECO:0000256" key="7">
    <source>
        <dbReference type="SAM" id="Coils"/>
    </source>
</evidence>
<gene>
    <name evidence="9" type="ORF">GAN75_06430</name>
</gene>
<dbReference type="GO" id="GO:0008234">
    <property type="term" value="F:cysteine-type peptidase activity"/>
    <property type="evidence" value="ECO:0007669"/>
    <property type="project" value="UniProtKB-KW"/>
</dbReference>
<protein>
    <submittedName>
        <fullName evidence="9">Leucine-rich repeat protein</fullName>
    </submittedName>
</protein>
<feature type="active site" description="Nucleophile" evidence="6">
    <location>
        <position position="192"/>
    </location>
</feature>
<dbReference type="AlphaFoldDB" id="A0A7J5K1H1"/>
<dbReference type="GO" id="GO:0006508">
    <property type="term" value="P:proteolysis"/>
    <property type="evidence" value="ECO:0007669"/>
    <property type="project" value="UniProtKB-KW"/>
</dbReference>
<dbReference type="Pfam" id="PF01640">
    <property type="entry name" value="Peptidase_C10"/>
    <property type="match status" value="1"/>
</dbReference>
<evidence type="ECO:0000256" key="5">
    <source>
        <dbReference type="ARBA" id="ARBA00022807"/>
    </source>
</evidence>
<evidence type="ECO:0000313" key="9">
    <source>
        <dbReference type="EMBL" id="KAB4457820.1"/>
    </source>
</evidence>
<feature type="domain" description="Spi protease inhibitor" evidence="8">
    <location>
        <begin position="44"/>
        <end position="134"/>
    </location>
</feature>
<evidence type="ECO:0000256" key="2">
    <source>
        <dbReference type="ARBA" id="ARBA00022670"/>
    </source>
</evidence>
<keyword evidence="7" id="KW-0175">Coiled coil</keyword>
<dbReference type="Gene3D" id="3.80.10.10">
    <property type="entry name" value="Ribonuclease Inhibitor"/>
    <property type="match status" value="2"/>
</dbReference>
<organism evidence="9 10">
    <name type="scientific">Bacteroides thetaiotaomicron</name>
    <dbReference type="NCBI Taxonomy" id="818"/>
    <lineage>
        <taxon>Bacteria</taxon>
        <taxon>Pseudomonadati</taxon>
        <taxon>Bacteroidota</taxon>
        <taxon>Bacteroidia</taxon>
        <taxon>Bacteroidales</taxon>
        <taxon>Bacteroidaceae</taxon>
        <taxon>Bacteroides</taxon>
    </lineage>
</organism>
<dbReference type="SUPFAM" id="SSF54001">
    <property type="entry name" value="Cysteine proteinases"/>
    <property type="match status" value="1"/>
</dbReference>
<dbReference type="Gene3D" id="3.90.70.50">
    <property type="entry name" value="Peptidase C10, streptopain"/>
    <property type="match status" value="1"/>
</dbReference>
<keyword evidence="3" id="KW-0732">Signal</keyword>
<dbReference type="Pfam" id="PF13734">
    <property type="entry name" value="Inhibitor_I69"/>
    <property type="match status" value="1"/>
</dbReference>
<dbReference type="Pfam" id="PF13306">
    <property type="entry name" value="LRR_5"/>
    <property type="match status" value="2"/>
</dbReference>
<dbReference type="InterPro" id="IPR053139">
    <property type="entry name" value="Surface_bspA-like"/>
</dbReference>
<dbReference type="EMBL" id="WCRW01000003">
    <property type="protein sequence ID" value="KAB4457820.1"/>
    <property type="molecule type" value="Genomic_DNA"/>
</dbReference>
<dbReference type="SUPFAM" id="SSF52058">
    <property type="entry name" value="L domain-like"/>
    <property type="match status" value="1"/>
</dbReference>
<evidence type="ECO:0000256" key="6">
    <source>
        <dbReference type="PIRSR" id="PIRSR600200-1"/>
    </source>
</evidence>
<comment type="similarity">
    <text evidence="1">Belongs to the peptidase C10 family.</text>
</comment>
<reference evidence="9 10" key="1">
    <citation type="journal article" date="2019" name="Nat. Med.">
        <title>A library of human gut bacterial isolates paired with longitudinal multiomics data enables mechanistic microbiome research.</title>
        <authorList>
            <person name="Poyet M."/>
            <person name="Groussin M."/>
            <person name="Gibbons S.M."/>
            <person name="Avila-Pacheco J."/>
            <person name="Jiang X."/>
            <person name="Kearney S.M."/>
            <person name="Perrotta A.R."/>
            <person name="Berdy B."/>
            <person name="Zhao S."/>
            <person name="Lieberman T.D."/>
            <person name="Swanson P.K."/>
            <person name="Smith M."/>
            <person name="Roesemann S."/>
            <person name="Alexander J.E."/>
            <person name="Rich S.A."/>
            <person name="Livny J."/>
            <person name="Vlamakis H."/>
            <person name="Clish C."/>
            <person name="Bullock K."/>
            <person name="Deik A."/>
            <person name="Scott J."/>
            <person name="Pierce K.A."/>
            <person name="Xavier R.J."/>
            <person name="Alm E.J."/>
        </authorList>
    </citation>
    <scope>NUCLEOTIDE SEQUENCE [LARGE SCALE GENOMIC DNA]</scope>
    <source>
        <strain evidence="9 10">BIOML-A160</strain>
    </source>
</reference>
<dbReference type="PRINTS" id="PR00797">
    <property type="entry name" value="STREPTOPAIN"/>
</dbReference>
<dbReference type="InterPro" id="IPR044934">
    <property type="entry name" value="Streptopain_sf"/>
</dbReference>
<evidence type="ECO:0000256" key="3">
    <source>
        <dbReference type="ARBA" id="ARBA00022729"/>
    </source>
</evidence>
<dbReference type="InterPro" id="IPR026906">
    <property type="entry name" value="LRR_5"/>
</dbReference>
<dbReference type="InterPro" id="IPR032675">
    <property type="entry name" value="LRR_dom_sf"/>
</dbReference>
<dbReference type="Proteomes" id="UP000436825">
    <property type="component" value="Unassembled WGS sequence"/>
</dbReference>
<keyword evidence="2" id="KW-0645">Protease</keyword>
<name>A0A7J5K1H1_BACT4</name>
<keyword evidence="4" id="KW-0378">Hydrolase</keyword>
<sequence>MMEVKKSEYLLMKMERRNGGDKIYIRMKHFIILCILSVSCLYATAIDRKEAIRIADQFMFSNRQNILSECEHQVLEIDQLYIINYIFRNQAEVGFAVIGKNDSLPSPILAFSPSGRINLANTTIKKLLENYNKELKEWNEGRMQLAREDTIYYRREKSVCLPLLKEISWHQKKPYNNGMPLVTNKEKYQVGCTAVAVGQIMKYYEYPCQGMGESFYIQTNEKGEEHPLTVNYDSLHIDWSTIKNKYDPQESVRTSKSVSQLLYHCALAAEVKLSPEVTTGYVRSIAMALYKNFGYHPSIQAIRKNELPGPELQQLFVRELEAKRPVLCCGLSHFFVCDGFADDYFHINWGWGGAMDGYFKLSALGTKANQLHIFDDVIVNIRPVNSQQENHKTVNLAQPGELHQFISNEEARTLTSLTVSGKLNGKDFNLLRKMAGGTRSIWESGGELRKLDLSKAEIVADFETSYYKENLTKMKFVKTIRRSSASGAQSWTFNFATMDDKEWQALCQLKGDMDYRKHSWKYIKEGNAYYIQYYLTAQTINTYLFKDCTNLKELILPDQTLEIQSRAFANCKSLQQMKIPSQTKTLYPEAWYACSLMQSASVCPSNPEYMDKEGVIYSKDSTTLVYYPSNKTDSVYIMPQSVSHLRSYAFCGALFLRDIHFSENLKAIPRYAFYNCPQIRSVKLPESVEKITPKAFVGCKKLSDVHFPSKLQDIGNDVLFQCGGK</sequence>
<proteinExistence type="inferred from homology"/>
<dbReference type="InterPro" id="IPR000200">
    <property type="entry name" value="Peptidase_C10"/>
</dbReference>
<feature type="coiled-coil region" evidence="7">
    <location>
        <begin position="117"/>
        <end position="148"/>
    </location>
</feature>
<evidence type="ECO:0000256" key="4">
    <source>
        <dbReference type="ARBA" id="ARBA00022801"/>
    </source>
</evidence>
<accession>A0A7J5K1H1</accession>
<dbReference type="InterPro" id="IPR038765">
    <property type="entry name" value="Papain-like_cys_pep_sf"/>
</dbReference>
<evidence type="ECO:0000256" key="1">
    <source>
        <dbReference type="ARBA" id="ARBA00009693"/>
    </source>
</evidence>
<dbReference type="PANTHER" id="PTHR45661:SF3">
    <property type="entry name" value="IG-LIKE DOMAIN-CONTAINING PROTEIN"/>
    <property type="match status" value="1"/>
</dbReference>
<feature type="active site" description="Proton acceptor" evidence="6">
    <location>
        <position position="333"/>
    </location>
</feature>
<dbReference type="InterPro" id="IPR025896">
    <property type="entry name" value="Spi_Prtas-inh"/>
</dbReference>
<comment type="caution">
    <text evidence="9">The sequence shown here is derived from an EMBL/GenBank/DDBJ whole genome shotgun (WGS) entry which is preliminary data.</text>
</comment>
<evidence type="ECO:0000313" key="10">
    <source>
        <dbReference type="Proteomes" id="UP000436825"/>
    </source>
</evidence>
<evidence type="ECO:0000259" key="8">
    <source>
        <dbReference type="Pfam" id="PF13734"/>
    </source>
</evidence>
<keyword evidence="5" id="KW-0788">Thiol protease</keyword>